<evidence type="ECO:0000313" key="3">
    <source>
        <dbReference type="Proteomes" id="UP000036959"/>
    </source>
</evidence>
<evidence type="ECO:0000313" key="2">
    <source>
        <dbReference type="EMBL" id="KND61741.1"/>
    </source>
</evidence>
<name>A0A0L0MHF9_9BURK</name>
<feature type="signal peptide" evidence="1">
    <location>
        <begin position="1"/>
        <end position="35"/>
    </location>
</feature>
<sequence>MNILRTLPRREAPARLATFFLCAALLACPAIRAQAQTFLSNARAAGLVTSVVLDDFHTAQAGGSYVFSYDRNETDDTLTAKLVRWFSGKEPGALRMHPGEKQTLFNFYWAACMMPPNSPCFAAMTRDGCQDQLSTWIARASDDDPRFVDAYESARKPLGLPPLGR</sequence>
<accession>A0A0L0MHF9</accession>
<keyword evidence="3" id="KW-1185">Reference proteome</keyword>
<dbReference type="EMBL" id="LFJJ01000013">
    <property type="protein sequence ID" value="KND61741.1"/>
    <property type="molecule type" value="Genomic_DNA"/>
</dbReference>
<keyword evidence="1" id="KW-0732">Signal</keyword>
<gene>
    <name evidence="2" type="ORF">BVER_06167c</name>
</gene>
<dbReference type="PATRIC" id="fig|242163.4.peg.1212"/>
<evidence type="ECO:0000256" key="1">
    <source>
        <dbReference type="SAM" id="SignalP"/>
    </source>
</evidence>
<reference evidence="3" key="1">
    <citation type="submission" date="2015-06" db="EMBL/GenBank/DDBJ databases">
        <title>Comparative genomics of Burkholderia leaf nodule symbionts.</title>
        <authorList>
            <person name="Carlier A."/>
            <person name="Eberl L."/>
            <person name="Pinto-Carbo M."/>
        </authorList>
    </citation>
    <scope>NUCLEOTIDE SEQUENCE [LARGE SCALE GENOMIC DNA]</scope>
    <source>
        <strain evidence="3">UZHbot4</strain>
    </source>
</reference>
<feature type="chain" id="PRO_5005544389" evidence="1">
    <location>
        <begin position="36"/>
        <end position="165"/>
    </location>
</feature>
<proteinExistence type="predicted"/>
<dbReference type="PROSITE" id="PS51257">
    <property type="entry name" value="PROKAR_LIPOPROTEIN"/>
    <property type="match status" value="1"/>
</dbReference>
<comment type="caution">
    <text evidence="2">The sequence shown here is derived from an EMBL/GenBank/DDBJ whole genome shotgun (WGS) entry which is preliminary data.</text>
</comment>
<organism evidence="2 3">
    <name type="scientific">Candidatus Burkholderia verschuerenii</name>
    <dbReference type="NCBI Taxonomy" id="242163"/>
    <lineage>
        <taxon>Bacteria</taxon>
        <taxon>Pseudomonadati</taxon>
        <taxon>Pseudomonadota</taxon>
        <taxon>Betaproteobacteria</taxon>
        <taxon>Burkholderiales</taxon>
        <taxon>Burkholderiaceae</taxon>
        <taxon>Burkholderia</taxon>
    </lineage>
</organism>
<dbReference type="Proteomes" id="UP000036959">
    <property type="component" value="Unassembled WGS sequence"/>
</dbReference>
<dbReference type="AlphaFoldDB" id="A0A0L0MHF9"/>
<protein>
    <submittedName>
        <fullName evidence="2">Uncharacterized protein</fullName>
    </submittedName>
</protein>